<dbReference type="HOGENOM" id="CLU_051707_1_0_1"/>
<name>A0A0C9W815_9AGAM</name>
<accession>A0A0C9W815</accession>
<protein>
    <submittedName>
        <fullName evidence="2">Unplaced genomic scaffold scaffold_16, whole genome shotgun sequence</fullName>
    </submittedName>
</protein>
<keyword evidence="3" id="KW-1185">Reference proteome</keyword>
<dbReference type="Proteomes" id="UP000053820">
    <property type="component" value="Unassembled WGS sequence"/>
</dbReference>
<proteinExistence type="predicted"/>
<feature type="coiled-coil region" evidence="1">
    <location>
        <begin position="177"/>
        <end position="211"/>
    </location>
</feature>
<sequence length="364" mass="41251">MTSLAEDALASAERWQKQAPSEDDKIDFLTKSIDDMKNPDVQDEFKGNIKKLGVAAVQTDEAFDKINRTFIKFVKDHGSDFPGLATYKDRWTTYKDCWTTLLRQSRDLANLTSANYKKYDQVFLHIVQNVRDKKEMVEAAEALSTFSEEKPVGIPLDISQKFLDLKNDVERFQKEFNDYVETQRVQLLAQAKNLQQEIDGLLKQIDGLTAAVLPDFNVASGPNIIFVFTADYGSHYAHRRWRLVEPGIAIIGLAVERAKKQKQLAAKQADLAEVNRKQEALAHIKSEFDGLDPDIKIISSSLSLFADIWRQFHGEAEEFAKVLRDVQSPTSIPRAFRLRVELARTIASPLQLALEAYANTIGTR</sequence>
<dbReference type="AlphaFoldDB" id="A0A0C9W815"/>
<dbReference type="EMBL" id="KN839850">
    <property type="protein sequence ID" value="KIJ63533.1"/>
    <property type="molecule type" value="Genomic_DNA"/>
</dbReference>
<dbReference type="Gene3D" id="1.20.1170.10">
    <property type="match status" value="1"/>
</dbReference>
<reference evidence="2 3" key="1">
    <citation type="submission" date="2014-04" db="EMBL/GenBank/DDBJ databases">
        <title>Evolutionary Origins and Diversification of the Mycorrhizal Mutualists.</title>
        <authorList>
            <consortium name="DOE Joint Genome Institute"/>
            <consortium name="Mycorrhizal Genomics Consortium"/>
            <person name="Kohler A."/>
            <person name="Kuo A."/>
            <person name="Nagy L.G."/>
            <person name="Floudas D."/>
            <person name="Copeland A."/>
            <person name="Barry K.W."/>
            <person name="Cichocki N."/>
            <person name="Veneault-Fourrey C."/>
            <person name="LaButti K."/>
            <person name="Lindquist E.A."/>
            <person name="Lipzen A."/>
            <person name="Lundell T."/>
            <person name="Morin E."/>
            <person name="Murat C."/>
            <person name="Riley R."/>
            <person name="Ohm R."/>
            <person name="Sun H."/>
            <person name="Tunlid A."/>
            <person name="Henrissat B."/>
            <person name="Grigoriev I.V."/>
            <person name="Hibbett D.S."/>
            <person name="Martin F."/>
        </authorList>
    </citation>
    <scope>NUCLEOTIDE SEQUENCE [LARGE SCALE GENOMIC DNA]</scope>
    <source>
        <strain evidence="2 3">MD-312</strain>
    </source>
</reference>
<dbReference type="OrthoDB" id="3198211at2759"/>
<organism evidence="2 3">
    <name type="scientific">Hydnomerulius pinastri MD-312</name>
    <dbReference type="NCBI Taxonomy" id="994086"/>
    <lineage>
        <taxon>Eukaryota</taxon>
        <taxon>Fungi</taxon>
        <taxon>Dikarya</taxon>
        <taxon>Basidiomycota</taxon>
        <taxon>Agaricomycotina</taxon>
        <taxon>Agaricomycetes</taxon>
        <taxon>Agaricomycetidae</taxon>
        <taxon>Boletales</taxon>
        <taxon>Boletales incertae sedis</taxon>
        <taxon>Leucogyrophana</taxon>
    </lineage>
</organism>
<evidence type="ECO:0000313" key="2">
    <source>
        <dbReference type="EMBL" id="KIJ63533.1"/>
    </source>
</evidence>
<keyword evidence="1" id="KW-0175">Coiled coil</keyword>
<evidence type="ECO:0000313" key="3">
    <source>
        <dbReference type="Proteomes" id="UP000053820"/>
    </source>
</evidence>
<evidence type="ECO:0000256" key="1">
    <source>
        <dbReference type="SAM" id="Coils"/>
    </source>
</evidence>
<gene>
    <name evidence="2" type="ORF">HYDPIDRAFT_168364</name>
</gene>